<feature type="transmembrane region" description="Helical" evidence="6">
    <location>
        <begin position="250"/>
        <end position="270"/>
    </location>
</feature>
<dbReference type="PANTHER" id="PTHR10283">
    <property type="entry name" value="SOLUTE CARRIER FAMILY 13 MEMBER"/>
    <property type="match status" value="1"/>
</dbReference>
<feature type="transmembrane region" description="Helical" evidence="6">
    <location>
        <begin position="485"/>
        <end position="505"/>
    </location>
</feature>
<name>A0ABX8ZN78_9SPHN</name>
<feature type="region of interest" description="Disordered" evidence="5">
    <location>
        <begin position="176"/>
        <end position="195"/>
    </location>
</feature>
<dbReference type="EMBL" id="CP081295">
    <property type="protein sequence ID" value="QZD90411.1"/>
    <property type="molecule type" value="Genomic_DNA"/>
</dbReference>
<feature type="transmembrane region" description="Helical" evidence="6">
    <location>
        <begin position="77"/>
        <end position="96"/>
    </location>
</feature>
<gene>
    <name evidence="7" type="ORF">K3148_03190</name>
</gene>
<keyword evidence="2 6" id="KW-0812">Transmembrane</keyword>
<evidence type="ECO:0000313" key="7">
    <source>
        <dbReference type="EMBL" id="QZD90411.1"/>
    </source>
</evidence>
<dbReference type="Pfam" id="PF00939">
    <property type="entry name" value="Na_sulph_symp"/>
    <property type="match status" value="1"/>
</dbReference>
<keyword evidence="4 6" id="KW-0472">Membrane</keyword>
<evidence type="ECO:0000256" key="4">
    <source>
        <dbReference type="ARBA" id="ARBA00023136"/>
    </source>
</evidence>
<feature type="transmembrane region" description="Helical" evidence="6">
    <location>
        <begin position="365"/>
        <end position="385"/>
    </location>
</feature>
<organism evidence="7 8">
    <name type="scientific">Qipengyuania aurantiaca</name>
    <dbReference type="NCBI Taxonomy" id="2867233"/>
    <lineage>
        <taxon>Bacteria</taxon>
        <taxon>Pseudomonadati</taxon>
        <taxon>Pseudomonadota</taxon>
        <taxon>Alphaproteobacteria</taxon>
        <taxon>Sphingomonadales</taxon>
        <taxon>Erythrobacteraceae</taxon>
        <taxon>Qipengyuania</taxon>
    </lineage>
</organism>
<evidence type="ECO:0000256" key="5">
    <source>
        <dbReference type="SAM" id="MobiDB-lite"/>
    </source>
</evidence>
<feature type="transmembrane region" description="Helical" evidence="6">
    <location>
        <begin position="326"/>
        <end position="344"/>
    </location>
</feature>
<reference evidence="7 8" key="1">
    <citation type="submission" date="2021-08" db="EMBL/GenBank/DDBJ databases">
        <title>Comparative Genomics Analysis of the Genus Qipengyuania Reveals Extensive Genetic Diversity and Metabolic Versatility, Including the Description of Fifteen Novel Species.</title>
        <authorList>
            <person name="Liu Y."/>
        </authorList>
    </citation>
    <scope>NUCLEOTIDE SEQUENCE [LARGE SCALE GENOMIC DNA]</scope>
    <source>
        <strain evidence="7 8">1NDH13</strain>
    </source>
</reference>
<evidence type="ECO:0000313" key="8">
    <source>
        <dbReference type="Proteomes" id="UP000824281"/>
    </source>
</evidence>
<evidence type="ECO:0000256" key="6">
    <source>
        <dbReference type="SAM" id="Phobius"/>
    </source>
</evidence>
<protein>
    <submittedName>
        <fullName evidence="7">Anion permease</fullName>
    </submittedName>
</protein>
<evidence type="ECO:0000256" key="1">
    <source>
        <dbReference type="ARBA" id="ARBA00004141"/>
    </source>
</evidence>
<keyword evidence="8" id="KW-1185">Reference proteome</keyword>
<dbReference type="PANTHER" id="PTHR10283:SF82">
    <property type="entry name" value="SOLUTE CARRIER FAMILY 13 MEMBER 2"/>
    <property type="match status" value="1"/>
</dbReference>
<dbReference type="Proteomes" id="UP000824281">
    <property type="component" value="Chromosome"/>
</dbReference>
<accession>A0ABX8ZN78</accession>
<feature type="transmembrane region" description="Helical" evidence="6">
    <location>
        <begin position="32"/>
        <end position="65"/>
    </location>
</feature>
<dbReference type="InterPro" id="IPR001898">
    <property type="entry name" value="SLC13A/DASS"/>
</dbReference>
<sequence length="506" mass="51486">MVAQRIGLIAGAAALALAIVAPTPAGMSREALIVAGLVVLMAAWWMTEALPLTATALMPFLVLPFAGVMDAKATASAYYSPILFLLLGGAFIALAIERTGLHKRLALAILNALHERGGQTGLLLAFMIAAAILSMLISNTSTALIMMPMALAVLAGGEVTSASSSAALGRTGEVSPASSSAAVGQTGNTSPASSSAAVGQTEGLAGALPMGIAFAASIGGLGTLVGSPTNAIAVGLLDTMIGAKISFAEWTLYGLPIVIVGVPIAAFLIARVQRVAAHPFDVEAARTAIVDDRPMGTPERRLILVVGVTFLAWMTRLLVAPYLPDGSWTDGTIAILASLALFLLPDGTGRPLLVWKEADRAPWGVIMMFGGGLALAAGMGASGLAEWLGNALLPLEAWPLFLVALAVVAMVVLITEFASNVATASAIIPVVAALVVALGVDPVLLAMPAALAASWGFMLPAGTGPNAIAWATGRIRIERMVKAGLLFDLVGIFLIVLVVWGVGALV</sequence>
<evidence type="ECO:0000256" key="2">
    <source>
        <dbReference type="ARBA" id="ARBA00022692"/>
    </source>
</evidence>
<feature type="transmembrane region" description="Helical" evidence="6">
    <location>
        <begin position="397"/>
        <end position="414"/>
    </location>
</feature>
<proteinExistence type="predicted"/>
<keyword evidence="3 6" id="KW-1133">Transmembrane helix</keyword>
<feature type="transmembrane region" description="Helical" evidence="6">
    <location>
        <begin position="116"/>
        <end position="137"/>
    </location>
</feature>
<comment type="subcellular location">
    <subcellularLocation>
        <location evidence="1">Membrane</location>
        <topology evidence="1">Multi-pass membrane protein</topology>
    </subcellularLocation>
</comment>
<evidence type="ECO:0000256" key="3">
    <source>
        <dbReference type="ARBA" id="ARBA00022989"/>
    </source>
</evidence>
<feature type="transmembrane region" description="Helical" evidence="6">
    <location>
        <begin position="421"/>
        <end position="440"/>
    </location>
</feature>
<feature type="transmembrane region" description="Helical" evidence="6">
    <location>
        <begin position="452"/>
        <end position="473"/>
    </location>
</feature>
<dbReference type="RefSeq" id="WP_221425880.1">
    <property type="nucleotide sequence ID" value="NZ_CP081295.1"/>
</dbReference>
<feature type="transmembrane region" description="Helical" evidence="6">
    <location>
        <begin position="302"/>
        <end position="320"/>
    </location>
</feature>